<evidence type="ECO:0000259" key="1">
    <source>
        <dbReference type="Pfam" id="PF03101"/>
    </source>
</evidence>
<dbReference type="Pfam" id="PF03101">
    <property type="entry name" value="FAR1"/>
    <property type="match status" value="1"/>
</dbReference>
<feature type="domain" description="FAR1" evidence="1">
    <location>
        <begin position="72"/>
        <end position="158"/>
    </location>
</feature>
<dbReference type="Proteomes" id="UP001642360">
    <property type="component" value="Unassembled WGS sequence"/>
</dbReference>
<dbReference type="PANTHER" id="PTHR46328:SF6">
    <property type="entry name" value="PROTEIN FAR1-RELATED SEQUENCE 5-LIKE"/>
    <property type="match status" value="1"/>
</dbReference>
<reference evidence="2 3" key="1">
    <citation type="submission" date="2024-02" db="EMBL/GenBank/DDBJ databases">
        <authorList>
            <person name="Vignale AGUSTIN F."/>
            <person name="Sosa J E."/>
            <person name="Modenutti C."/>
        </authorList>
    </citation>
    <scope>NUCLEOTIDE SEQUENCE [LARGE SCALE GENOMIC DNA]</scope>
</reference>
<evidence type="ECO:0000313" key="3">
    <source>
        <dbReference type="Proteomes" id="UP001642360"/>
    </source>
</evidence>
<evidence type="ECO:0000313" key="2">
    <source>
        <dbReference type="EMBL" id="CAK9162311.1"/>
    </source>
</evidence>
<dbReference type="EMBL" id="CAUOFW020003835">
    <property type="protein sequence ID" value="CAK9162311.1"/>
    <property type="molecule type" value="Genomic_DNA"/>
</dbReference>
<gene>
    <name evidence="2" type="ORF">ILEXP_LOCUS31174</name>
</gene>
<proteinExistence type="predicted"/>
<accession>A0ABC8T2K4</accession>
<dbReference type="AlphaFoldDB" id="A0ABC8T2K4"/>
<dbReference type="InterPro" id="IPR004330">
    <property type="entry name" value="FAR1_DNA_bnd_dom"/>
</dbReference>
<keyword evidence="3" id="KW-1185">Reference proteome</keyword>
<comment type="caution">
    <text evidence="2">The sequence shown here is derived from an EMBL/GenBank/DDBJ whole genome shotgun (WGS) entry which is preliminary data.</text>
</comment>
<sequence>MATDSGRVDMVLCDDYTEEGSILAPNLDAINSLHLSEIEMNNQSINTSSCNGPLKPCKGMIFAKLDDAMTCYKAYETKKGFSIQKNHTGPSHSNKPLIGVVFSCNREGRHRPSNQKKHKNVVSCYVTMIGCKAMMGLKKDEEKCVVYKFGAYHNHEICPLKITLVLRG</sequence>
<name>A0ABC8T2K4_9AQUA</name>
<organism evidence="2 3">
    <name type="scientific">Ilex paraguariensis</name>
    <name type="common">yerba mate</name>
    <dbReference type="NCBI Taxonomy" id="185542"/>
    <lineage>
        <taxon>Eukaryota</taxon>
        <taxon>Viridiplantae</taxon>
        <taxon>Streptophyta</taxon>
        <taxon>Embryophyta</taxon>
        <taxon>Tracheophyta</taxon>
        <taxon>Spermatophyta</taxon>
        <taxon>Magnoliopsida</taxon>
        <taxon>eudicotyledons</taxon>
        <taxon>Gunneridae</taxon>
        <taxon>Pentapetalae</taxon>
        <taxon>asterids</taxon>
        <taxon>campanulids</taxon>
        <taxon>Aquifoliales</taxon>
        <taxon>Aquifoliaceae</taxon>
        <taxon>Ilex</taxon>
    </lineage>
</organism>
<protein>
    <recommendedName>
        <fullName evidence="1">FAR1 domain-containing protein</fullName>
    </recommendedName>
</protein>
<dbReference type="PANTHER" id="PTHR46328">
    <property type="entry name" value="FAR-RED IMPAIRED RESPONSIVE (FAR1) FAMILY PROTEIN-RELATED"/>
    <property type="match status" value="1"/>
</dbReference>